<reference evidence="5" key="1">
    <citation type="journal article" date="2014" name="Genome Announc.">
        <title>Genome sequence and annotation of Acremonium chrysogenum, producer of the beta-lactam antibiotic cephalosporin C.</title>
        <authorList>
            <person name="Terfehr D."/>
            <person name="Dahlmann T.A."/>
            <person name="Specht T."/>
            <person name="Zadra I."/>
            <person name="Kuernsteiner H."/>
            <person name="Kueck U."/>
        </authorList>
    </citation>
    <scope>NUCLEOTIDE SEQUENCE [LARGE SCALE GENOMIC DNA]</scope>
    <source>
        <strain evidence="5">ATCC 11550 / CBS 779.69 / DSM 880 / IAM 14645 / JCM 23072 / IMI 49137</strain>
    </source>
</reference>
<protein>
    <recommendedName>
        <fullName evidence="3">NmrA-like domain-containing protein</fullName>
    </recommendedName>
</protein>
<sequence>MSTQPLQRIAIVGATGHVGGAFAKELLKTGKHTVTALSRENSTATPPEGVKVAKVNYDDEASLVSALKGQQFLIITLRYDAPADLHGKIVSAAAKAGVPYVMPNVYNYPIDADTVAEDDHHHKGGLARIKEVEDAGLSPVALACGFWYEWSLSLGNQWFGFDIKDRKVTFFDEGKRVITVSTWDQCGRAVAALLSLPEASSSGGPSIADFKGKFVKVHSFRVSQRDMLDSLHRVLDTTDADWDISHEAVEKRRKDGAEELRNGDFRGFAKWLYAIVFAVDNENSDYAGQHGDGANGVLGLPEESLDEATRRTVAIVESGKSLFV</sequence>
<dbReference type="Gene3D" id="3.40.50.720">
    <property type="entry name" value="NAD(P)-binding Rossmann-like Domain"/>
    <property type="match status" value="1"/>
</dbReference>
<organism evidence="4 5">
    <name type="scientific">Hapsidospora chrysogenum (strain ATCC 11550 / CBS 779.69 / DSM 880 / IAM 14645 / JCM 23072 / IMI 49137)</name>
    <name type="common">Acremonium chrysogenum</name>
    <dbReference type="NCBI Taxonomy" id="857340"/>
    <lineage>
        <taxon>Eukaryota</taxon>
        <taxon>Fungi</taxon>
        <taxon>Dikarya</taxon>
        <taxon>Ascomycota</taxon>
        <taxon>Pezizomycotina</taxon>
        <taxon>Sordariomycetes</taxon>
        <taxon>Hypocreomycetidae</taxon>
        <taxon>Hypocreales</taxon>
        <taxon>Bionectriaceae</taxon>
        <taxon>Hapsidospora</taxon>
    </lineage>
</organism>
<dbReference type="InterPro" id="IPR051609">
    <property type="entry name" value="NmrA/Isoflavone_reductase-like"/>
</dbReference>
<dbReference type="PANTHER" id="PTHR47706:SF7">
    <property type="entry name" value="CIPA-LIKE, PUTATIVE (AFU_ORTHOLOGUE AFUA_1G01630)-RELATED"/>
    <property type="match status" value="1"/>
</dbReference>
<dbReference type="Pfam" id="PF05368">
    <property type="entry name" value="NmrA"/>
    <property type="match status" value="1"/>
</dbReference>
<name>A0A086T3H3_HAPC1</name>
<dbReference type="STRING" id="857340.A0A086T3H3"/>
<dbReference type="EMBL" id="JPKY01000059">
    <property type="protein sequence ID" value="KFH43905.1"/>
    <property type="molecule type" value="Genomic_DNA"/>
</dbReference>
<keyword evidence="2" id="KW-0560">Oxidoreductase</keyword>
<keyword evidence="1" id="KW-0521">NADP</keyword>
<dbReference type="InterPro" id="IPR008030">
    <property type="entry name" value="NmrA-like"/>
</dbReference>
<evidence type="ECO:0000256" key="1">
    <source>
        <dbReference type="ARBA" id="ARBA00022857"/>
    </source>
</evidence>
<feature type="domain" description="NmrA-like" evidence="3">
    <location>
        <begin position="7"/>
        <end position="107"/>
    </location>
</feature>
<dbReference type="Proteomes" id="UP000029964">
    <property type="component" value="Unassembled WGS sequence"/>
</dbReference>
<accession>A0A086T3H3</accession>
<dbReference type="HOGENOM" id="CLU_044876_1_1_1"/>
<dbReference type="AlphaFoldDB" id="A0A086T3H3"/>
<evidence type="ECO:0000313" key="4">
    <source>
        <dbReference type="EMBL" id="KFH43905.1"/>
    </source>
</evidence>
<gene>
    <name evidence="4" type="ORF">ACRE_053240</name>
</gene>
<dbReference type="InterPro" id="IPR036291">
    <property type="entry name" value="NAD(P)-bd_dom_sf"/>
</dbReference>
<comment type="caution">
    <text evidence="4">The sequence shown here is derived from an EMBL/GenBank/DDBJ whole genome shotgun (WGS) entry which is preliminary data.</text>
</comment>
<dbReference type="GO" id="GO:0016491">
    <property type="term" value="F:oxidoreductase activity"/>
    <property type="evidence" value="ECO:0007669"/>
    <property type="project" value="UniProtKB-KW"/>
</dbReference>
<dbReference type="OrthoDB" id="419598at2759"/>
<proteinExistence type="predicted"/>
<evidence type="ECO:0000256" key="2">
    <source>
        <dbReference type="ARBA" id="ARBA00023002"/>
    </source>
</evidence>
<keyword evidence="5" id="KW-1185">Reference proteome</keyword>
<evidence type="ECO:0000259" key="3">
    <source>
        <dbReference type="Pfam" id="PF05368"/>
    </source>
</evidence>
<dbReference type="SUPFAM" id="SSF51735">
    <property type="entry name" value="NAD(P)-binding Rossmann-fold domains"/>
    <property type="match status" value="1"/>
</dbReference>
<evidence type="ECO:0000313" key="5">
    <source>
        <dbReference type="Proteomes" id="UP000029964"/>
    </source>
</evidence>
<dbReference type="PANTHER" id="PTHR47706">
    <property type="entry name" value="NMRA-LIKE FAMILY PROTEIN"/>
    <property type="match status" value="1"/>
</dbReference>